<dbReference type="InterPro" id="IPR011545">
    <property type="entry name" value="DEAD/DEAH_box_helicase_dom"/>
</dbReference>
<gene>
    <name evidence="13" type="ORF">PDIGIT_LOCUS14890</name>
</gene>
<dbReference type="GO" id="GO:0003723">
    <property type="term" value="F:RNA binding"/>
    <property type="evidence" value="ECO:0007669"/>
    <property type="project" value="UniProtKB-UniRule"/>
</dbReference>
<dbReference type="Pfam" id="PF00270">
    <property type="entry name" value="DEAD"/>
    <property type="match status" value="1"/>
</dbReference>
<dbReference type="CDD" id="cd00593">
    <property type="entry name" value="RIBOc"/>
    <property type="match status" value="2"/>
</dbReference>
<dbReference type="PANTHER" id="PTHR14950">
    <property type="entry name" value="DICER-RELATED"/>
    <property type="match status" value="1"/>
</dbReference>
<protein>
    <recommendedName>
        <fullName evidence="15">Dicer-like protein 2</fullName>
    </recommendedName>
</protein>
<dbReference type="PROSITE" id="PS51327">
    <property type="entry name" value="DICER_DSRBF"/>
    <property type="match status" value="1"/>
</dbReference>
<dbReference type="GO" id="GO:0051607">
    <property type="term" value="P:defense response to virus"/>
    <property type="evidence" value="ECO:0007669"/>
    <property type="project" value="UniProtKB-KW"/>
</dbReference>
<dbReference type="Pfam" id="PF03368">
    <property type="entry name" value="Dicer_dimer"/>
    <property type="match status" value="1"/>
</dbReference>
<evidence type="ECO:0000256" key="1">
    <source>
        <dbReference type="ARBA" id="ARBA00022721"/>
    </source>
</evidence>
<reference evidence="13" key="1">
    <citation type="submission" date="2023-01" db="EMBL/GenBank/DDBJ databases">
        <authorList>
            <person name="Van Ghelder C."/>
            <person name="Rancurel C."/>
        </authorList>
    </citation>
    <scope>NUCLEOTIDE SEQUENCE</scope>
    <source>
        <strain evidence="13">CNCM I-4278</strain>
    </source>
</reference>
<keyword evidence="1" id="KW-0930">Antiviral protein</keyword>
<evidence type="ECO:0000259" key="11">
    <source>
        <dbReference type="PROSITE" id="PS51194"/>
    </source>
</evidence>
<dbReference type="GO" id="GO:0005524">
    <property type="term" value="F:ATP binding"/>
    <property type="evidence" value="ECO:0007669"/>
    <property type="project" value="UniProtKB-KW"/>
</dbReference>
<evidence type="ECO:0000256" key="4">
    <source>
        <dbReference type="ARBA" id="ARBA00022801"/>
    </source>
</evidence>
<dbReference type="SMART" id="SM00487">
    <property type="entry name" value="DEXDc"/>
    <property type="match status" value="1"/>
</dbReference>
<dbReference type="SUPFAM" id="SSF52540">
    <property type="entry name" value="P-loop containing nucleoside triphosphate hydrolases"/>
    <property type="match status" value="1"/>
</dbReference>
<evidence type="ECO:0000256" key="7">
    <source>
        <dbReference type="ARBA" id="ARBA00023118"/>
    </source>
</evidence>
<dbReference type="InterPro" id="IPR000999">
    <property type="entry name" value="RNase_III_dom"/>
</dbReference>
<evidence type="ECO:0000313" key="14">
    <source>
        <dbReference type="Proteomes" id="UP001152607"/>
    </source>
</evidence>
<evidence type="ECO:0000256" key="6">
    <source>
        <dbReference type="ARBA" id="ARBA00022840"/>
    </source>
</evidence>
<name>A0A9W4XV03_9PLEO</name>
<keyword evidence="7" id="KW-0051">Antiviral defense</keyword>
<evidence type="ECO:0000256" key="5">
    <source>
        <dbReference type="ARBA" id="ARBA00022806"/>
    </source>
</evidence>
<dbReference type="PROSITE" id="PS51194">
    <property type="entry name" value="HELICASE_CTER"/>
    <property type="match status" value="1"/>
</dbReference>
<dbReference type="InterPro" id="IPR036389">
    <property type="entry name" value="RNase_III_sf"/>
</dbReference>
<dbReference type="PANTHER" id="PTHR14950:SF37">
    <property type="entry name" value="ENDORIBONUCLEASE DICER"/>
    <property type="match status" value="1"/>
</dbReference>
<dbReference type="PROSITE" id="PS51192">
    <property type="entry name" value="HELICASE_ATP_BIND_1"/>
    <property type="match status" value="1"/>
</dbReference>
<keyword evidence="8" id="KW-0694">RNA-binding</keyword>
<dbReference type="InterPro" id="IPR038248">
    <property type="entry name" value="Dicer_dimer_sf"/>
</dbReference>
<evidence type="ECO:0000259" key="12">
    <source>
        <dbReference type="PROSITE" id="PS51327"/>
    </source>
</evidence>
<dbReference type="GO" id="GO:0005634">
    <property type="term" value="C:nucleus"/>
    <property type="evidence" value="ECO:0007669"/>
    <property type="project" value="TreeGrafter"/>
</dbReference>
<dbReference type="PROSITE" id="PS50142">
    <property type="entry name" value="RNASE_3_2"/>
    <property type="match status" value="2"/>
</dbReference>
<evidence type="ECO:0000256" key="8">
    <source>
        <dbReference type="PROSITE-ProRule" id="PRU00657"/>
    </source>
</evidence>
<dbReference type="InterPro" id="IPR001650">
    <property type="entry name" value="Helicase_C-like"/>
</dbReference>
<dbReference type="Gene3D" id="3.30.160.380">
    <property type="entry name" value="Dicer dimerisation domain"/>
    <property type="match status" value="1"/>
</dbReference>
<dbReference type="EMBL" id="CAOQHR010000012">
    <property type="protein sequence ID" value="CAI6341690.1"/>
    <property type="molecule type" value="Genomic_DNA"/>
</dbReference>
<dbReference type="GO" id="GO:0050688">
    <property type="term" value="P:regulation of defense response to virus"/>
    <property type="evidence" value="ECO:0007669"/>
    <property type="project" value="UniProtKB-KW"/>
</dbReference>
<comment type="similarity">
    <text evidence="8">Belongs to the helicase family. Dicer subfamily.</text>
</comment>
<dbReference type="InterPro" id="IPR005034">
    <property type="entry name" value="Dicer_dimerisation"/>
</dbReference>
<feature type="domain" description="Helicase C-terminal" evidence="11">
    <location>
        <begin position="392"/>
        <end position="547"/>
    </location>
</feature>
<dbReference type="SMART" id="SM00490">
    <property type="entry name" value="HELICc"/>
    <property type="match status" value="1"/>
</dbReference>
<keyword evidence="3" id="KW-0547">Nucleotide-binding</keyword>
<sequence length="1282" mass="144801">MNQEEPGKKTSLQGSQIVELSNMEEFRARSYQLEMLDRSLKENVIVAMDTGSGKTEVAVLRIRAELDRCASDKQRVWFLAPTVALCEQQHRYIKSRLPDTSPLLLVGSSNLDYWSEQSIWDAALHNHRIVISTNAVLLDAMQHGFVRLSSLALLVFDEAHHCNGKHAANSIMQQFYHNQKKETGLKDVPHILGLSASPVRRSNIQEIHQIEKNLDSICVTPRVYRQELRTHVNQPEFVRLEFSEDLQPVRPESALCTLQRLQVAIANDTENLLREVISKHGPVVSPKSLARSEKERWARTVMQYGRKSEHIHNELGPWATDYFIRKTNELYIGNTDIFIKTASHRDEVLSRLLARYFDQSGSKHTVTSTLVGHPDALSDKAVKLINLIGKQGLDTTGVIFVKERVVVSVLFQILSTHPHTAERFKFATFVGLSNSMKRKAGIHELLDLESQNKSLEAFRVRKKHIIIATDVLEEGIDVAACNLVICFDPPQNLKSFIQRRGRARKKQSQFVIMQLCTSTKTKTDRWIQLEEEVTRLCQDEKREREIVLSIEDQDESLDLILHDGLTGAILTAEAIKVHLHHFCNTLPKQPFVDTKPNFWIHENSSSKSLGLLTARVTLPNCVGSFPRSYLAQGEYRTERTAAKAAAYECYKALHEAELVNNNFLPSILNIQQRCRDLPSMIEVDEQMQPWRLMVNAWSSPEICKTTIQVDGSRSDGLSSFHISFITPMSIPAMFLPTSKQHKNIAVNQTFASDTKKLSITFEELKRLRQRMAALYLPSESAKDDLAKIDFVYIFDFDDGQEFFSQSPLIDVGEVMTRVVGQIEKFMVAGLLQMSILPTCKFRNTARIVTALTAPSADAHSNFERYEFFGDAVLKIVVSTQVFTDHVSWPAGWLSQYRDNLISNTSLANAALSLHLDQYILTKAPRTSNWALPRISDANCPPGKRQMSSKTLADVSQALFAAAYLDAGHGLARSCIKVFIPEIRCERPTFEMPHGVGFLGCEVEELQQLTGHRFGNITVLLQALTHPSCASHGSEESYQRLAFLGDAVLGFLVAKALFEHVEELSEGRMTEIRAAVVNSNMLGYICMTHSISREVFGIETITPKQFRKVRRVEVMPLWKYMRYESKELGEALEACNTRYRCLCRRLEQQMHGARSYPWVTLAELQPEGFYSDIVQSVIGAIYVDSGEDCSACQQFLETIGISSYIQRMLRFGYDVAHPRSALQQLAPLAEVRSRRSSDGSFRCEVTVDETEIASAESCKNRNEASILASHRAVQTLAIGRDAE</sequence>
<comment type="caution">
    <text evidence="13">The sequence shown here is derived from an EMBL/GenBank/DDBJ whole genome shotgun (WGS) entry which is preliminary data.</text>
</comment>
<keyword evidence="4" id="KW-0378">Hydrolase</keyword>
<dbReference type="GO" id="GO:0005737">
    <property type="term" value="C:cytoplasm"/>
    <property type="evidence" value="ECO:0007669"/>
    <property type="project" value="TreeGrafter"/>
</dbReference>
<dbReference type="Pfam" id="PF00271">
    <property type="entry name" value="Helicase_C"/>
    <property type="match status" value="1"/>
</dbReference>
<feature type="domain" description="Dicer dsRNA-binding fold" evidence="12">
    <location>
        <begin position="575"/>
        <end position="673"/>
    </location>
</feature>
<evidence type="ECO:0000259" key="9">
    <source>
        <dbReference type="PROSITE" id="PS50142"/>
    </source>
</evidence>
<evidence type="ECO:0000256" key="2">
    <source>
        <dbReference type="ARBA" id="ARBA00022737"/>
    </source>
</evidence>
<dbReference type="InterPro" id="IPR014001">
    <property type="entry name" value="Helicase_ATP-bd"/>
</dbReference>
<dbReference type="SUPFAM" id="SSF54768">
    <property type="entry name" value="dsRNA-binding domain-like"/>
    <property type="match status" value="1"/>
</dbReference>
<keyword evidence="2" id="KW-0677">Repeat</keyword>
<feature type="domain" description="RNase III" evidence="9">
    <location>
        <begin position="1002"/>
        <end position="1185"/>
    </location>
</feature>
<dbReference type="Pfam" id="PF00636">
    <property type="entry name" value="Ribonuclease_3"/>
    <property type="match status" value="2"/>
</dbReference>
<dbReference type="SMART" id="SM00535">
    <property type="entry name" value="RIBOc"/>
    <property type="match status" value="2"/>
</dbReference>
<feature type="domain" description="Helicase ATP-binding" evidence="10">
    <location>
        <begin position="35"/>
        <end position="216"/>
    </location>
</feature>
<keyword evidence="5" id="KW-0347">Helicase</keyword>
<evidence type="ECO:0000313" key="13">
    <source>
        <dbReference type="EMBL" id="CAI6341690.1"/>
    </source>
</evidence>
<feature type="domain" description="RNase III" evidence="9">
    <location>
        <begin position="841"/>
        <end position="967"/>
    </location>
</feature>
<dbReference type="OrthoDB" id="416741at2759"/>
<accession>A0A9W4XV03</accession>
<dbReference type="SUPFAM" id="SSF69065">
    <property type="entry name" value="RNase III domain-like"/>
    <property type="match status" value="2"/>
</dbReference>
<keyword evidence="14" id="KW-1185">Reference proteome</keyword>
<dbReference type="GO" id="GO:0030422">
    <property type="term" value="P:siRNA processing"/>
    <property type="evidence" value="ECO:0007669"/>
    <property type="project" value="TreeGrafter"/>
</dbReference>
<dbReference type="CDD" id="cd18034">
    <property type="entry name" value="DEXHc_dicer"/>
    <property type="match status" value="1"/>
</dbReference>
<keyword evidence="6" id="KW-0067">ATP-binding</keyword>
<dbReference type="GO" id="GO:0004386">
    <property type="term" value="F:helicase activity"/>
    <property type="evidence" value="ECO:0007669"/>
    <property type="project" value="UniProtKB-KW"/>
</dbReference>
<organism evidence="13 14">
    <name type="scientific">Periconia digitata</name>
    <dbReference type="NCBI Taxonomy" id="1303443"/>
    <lineage>
        <taxon>Eukaryota</taxon>
        <taxon>Fungi</taxon>
        <taxon>Dikarya</taxon>
        <taxon>Ascomycota</taxon>
        <taxon>Pezizomycotina</taxon>
        <taxon>Dothideomycetes</taxon>
        <taxon>Pleosporomycetidae</taxon>
        <taxon>Pleosporales</taxon>
        <taxon>Massarineae</taxon>
        <taxon>Periconiaceae</taxon>
        <taxon>Periconia</taxon>
    </lineage>
</organism>
<dbReference type="Proteomes" id="UP001152607">
    <property type="component" value="Unassembled WGS sequence"/>
</dbReference>
<evidence type="ECO:0008006" key="15">
    <source>
        <dbReference type="Google" id="ProtNLM"/>
    </source>
</evidence>
<evidence type="ECO:0000259" key="10">
    <source>
        <dbReference type="PROSITE" id="PS51192"/>
    </source>
</evidence>
<dbReference type="InterPro" id="IPR027417">
    <property type="entry name" value="P-loop_NTPase"/>
</dbReference>
<dbReference type="GO" id="GO:0004525">
    <property type="term" value="F:ribonuclease III activity"/>
    <property type="evidence" value="ECO:0007669"/>
    <property type="project" value="InterPro"/>
</dbReference>
<dbReference type="Gene3D" id="1.10.1520.10">
    <property type="entry name" value="Ribonuclease III domain"/>
    <property type="match status" value="2"/>
</dbReference>
<dbReference type="Gene3D" id="3.40.50.300">
    <property type="entry name" value="P-loop containing nucleotide triphosphate hydrolases"/>
    <property type="match status" value="2"/>
</dbReference>
<evidence type="ECO:0000256" key="3">
    <source>
        <dbReference type="ARBA" id="ARBA00022741"/>
    </source>
</evidence>
<proteinExistence type="inferred from homology"/>